<accession>A0ABD0WKK6</accession>
<dbReference type="PANTHER" id="PTHR37162:SF1">
    <property type="entry name" value="BED-TYPE DOMAIN-CONTAINING PROTEIN"/>
    <property type="match status" value="1"/>
</dbReference>
<keyword evidence="3" id="KW-1185">Reference proteome</keyword>
<evidence type="ECO:0000313" key="3">
    <source>
        <dbReference type="Proteomes" id="UP001557470"/>
    </source>
</evidence>
<feature type="compositionally biased region" description="Polar residues" evidence="1">
    <location>
        <begin position="69"/>
        <end position="78"/>
    </location>
</feature>
<reference evidence="2 3" key="1">
    <citation type="submission" date="2024-06" db="EMBL/GenBank/DDBJ databases">
        <authorList>
            <person name="Pan Q."/>
            <person name="Wen M."/>
            <person name="Jouanno E."/>
            <person name="Zahm M."/>
            <person name="Klopp C."/>
            <person name="Cabau C."/>
            <person name="Louis A."/>
            <person name="Berthelot C."/>
            <person name="Parey E."/>
            <person name="Roest Crollius H."/>
            <person name="Montfort J."/>
            <person name="Robinson-Rechavi M."/>
            <person name="Bouchez O."/>
            <person name="Lampietro C."/>
            <person name="Lopez Roques C."/>
            <person name="Donnadieu C."/>
            <person name="Postlethwait J."/>
            <person name="Bobe J."/>
            <person name="Verreycken H."/>
            <person name="Guiguen Y."/>
        </authorList>
    </citation>
    <scope>NUCLEOTIDE SEQUENCE [LARGE SCALE GENOMIC DNA]</scope>
    <source>
        <strain evidence="2">Up_M1</strain>
        <tissue evidence="2">Testis</tissue>
    </source>
</reference>
<evidence type="ECO:0008006" key="4">
    <source>
        <dbReference type="Google" id="ProtNLM"/>
    </source>
</evidence>
<dbReference type="AlphaFoldDB" id="A0ABD0WKK6"/>
<dbReference type="EMBL" id="JAGEUA010000006">
    <property type="protein sequence ID" value="KAL0974064.1"/>
    <property type="molecule type" value="Genomic_DNA"/>
</dbReference>
<comment type="caution">
    <text evidence="2">The sequence shown here is derived from an EMBL/GenBank/DDBJ whole genome shotgun (WGS) entry which is preliminary data.</text>
</comment>
<sequence>MSRKRPLPEQKQCHLLYLMNQPSEKRQTNTLTEQPERLIEIKGQPTEEQHTGQREQETGQVDTRAEEQQIGQIKQPTGQMEEDTEGQTEETPPIQQQGQKSRALAGAATYRSIFKNEWTSSWPFITRGRLNTHYWCAVCRVENSCCHQGVADVVRHIKSKGHQEKLRSLLSTATISQYTMPVPSVGGMSAQEVKTRRAEVKMTAGLVVHDVPLAFADHLGPLLRECFGDSKTAQEYRCARTKSSCIINEALAPYFTQELVKEMKISPYTLVTDGSNDTGGEKMNPLTVRVFMGSKVGPPKHPNIYIHGCPCHVAHNTAKAAGVGFFKVSGFDLEDMVVDIGYWFKGNTNRKGYLTEFCELHEAEYMEVLLHISVCWLSLERCVTRILKLYEPLASYYKSANENQARFRRLVQTFTDPMTEVYLLFFQATVPTFTSFNLLLQREQSSIFLLHDEMVKFIRKLCSKFMVPAALQGYKEPCEIAYKEKANHLPGRKLNIGFTTRAKLNRLLDEGDVTPQQVDLFHEAVLCFLTSAVDYALKKLPLEEPLIKHAKFVDVRQRGECDIEDVLYFVERFPHLLPYHGPEEHILGEEFLNYQTMPMISLRDESETESFWAEMATRKHKVTGAKEFERLAAVAKLVLVLPHANTDAERVFSVVGLNRTKRRNSLALDGTLSSIMTIKMANLEPCFKWEPHSDIIKASKKATGQYNHAHRS</sequence>
<feature type="compositionally biased region" description="Basic and acidic residues" evidence="1">
    <location>
        <begin position="34"/>
        <end position="67"/>
    </location>
</feature>
<dbReference type="PANTHER" id="PTHR37162">
    <property type="entry name" value="HAT FAMILY DIMERISATION DOMAINCONTAINING PROTEIN-RELATED"/>
    <property type="match status" value="1"/>
</dbReference>
<protein>
    <recommendedName>
        <fullName evidence="4">HAT C-terminal dimerisation domain-containing protein</fullName>
    </recommendedName>
</protein>
<dbReference type="InterPro" id="IPR012337">
    <property type="entry name" value="RNaseH-like_sf"/>
</dbReference>
<evidence type="ECO:0000256" key="1">
    <source>
        <dbReference type="SAM" id="MobiDB-lite"/>
    </source>
</evidence>
<feature type="compositionally biased region" description="Basic and acidic residues" evidence="1">
    <location>
        <begin position="1"/>
        <end position="12"/>
    </location>
</feature>
<name>A0ABD0WKK6_UMBPY</name>
<feature type="region of interest" description="Disordered" evidence="1">
    <location>
        <begin position="1"/>
        <end position="102"/>
    </location>
</feature>
<feature type="compositionally biased region" description="Polar residues" evidence="1">
    <location>
        <begin position="89"/>
        <end position="100"/>
    </location>
</feature>
<dbReference type="SUPFAM" id="SSF53098">
    <property type="entry name" value="Ribonuclease H-like"/>
    <property type="match status" value="1"/>
</dbReference>
<proteinExistence type="predicted"/>
<dbReference type="Proteomes" id="UP001557470">
    <property type="component" value="Unassembled WGS sequence"/>
</dbReference>
<gene>
    <name evidence="2" type="ORF">UPYG_G00214900</name>
</gene>
<organism evidence="2 3">
    <name type="scientific">Umbra pygmaea</name>
    <name type="common">Eastern mudminnow</name>
    <dbReference type="NCBI Taxonomy" id="75934"/>
    <lineage>
        <taxon>Eukaryota</taxon>
        <taxon>Metazoa</taxon>
        <taxon>Chordata</taxon>
        <taxon>Craniata</taxon>
        <taxon>Vertebrata</taxon>
        <taxon>Euteleostomi</taxon>
        <taxon>Actinopterygii</taxon>
        <taxon>Neopterygii</taxon>
        <taxon>Teleostei</taxon>
        <taxon>Protacanthopterygii</taxon>
        <taxon>Esociformes</taxon>
        <taxon>Umbridae</taxon>
        <taxon>Umbra</taxon>
    </lineage>
</organism>
<evidence type="ECO:0000313" key="2">
    <source>
        <dbReference type="EMBL" id="KAL0974064.1"/>
    </source>
</evidence>